<dbReference type="EMBL" id="JAUUTY010000006">
    <property type="protein sequence ID" value="KAK1613737.1"/>
    <property type="molecule type" value="Genomic_DNA"/>
</dbReference>
<name>A0AAD8R4Q4_LOLMU</name>
<dbReference type="PROSITE" id="PS51819">
    <property type="entry name" value="VOC"/>
    <property type="match status" value="1"/>
</dbReference>
<dbReference type="AlphaFoldDB" id="A0AAD8R4Q4"/>
<protein>
    <recommendedName>
        <fullName evidence="1">VOC domain-containing protein</fullName>
    </recommendedName>
</protein>
<feature type="domain" description="VOC" evidence="1">
    <location>
        <begin position="17"/>
        <end position="91"/>
    </location>
</feature>
<sequence>MAGPEEVLQWVKNDRRRLLHVVYRFGDLDKTIKYDNSVLYGVLDCLGMKLLRKRDIPEESYTNAFLGYGPEDSHFIVELTCNYAVKIYDRV</sequence>
<dbReference type="InterPro" id="IPR037523">
    <property type="entry name" value="VOC_core"/>
</dbReference>
<proteinExistence type="predicted"/>
<keyword evidence="3" id="KW-1185">Reference proteome</keyword>
<gene>
    <name evidence="2" type="ORF">QYE76_019254</name>
</gene>
<dbReference type="PANTHER" id="PTHR46036">
    <property type="entry name" value="LACTOYLGLUTATHIONE LYASE"/>
    <property type="match status" value="1"/>
</dbReference>
<evidence type="ECO:0000313" key="3">
    <source>
        <dbReference type="Proteomes" id="UP001231189"/>
    </source>
</evidence>
<dbReference type="InterPro" id="IPR029068">
    <property type="entry name" value="Glyas_Bleomycin-R_OHBP_Dase"/>
</dbReference>
<dbReference type="PANTHER" id="PTHR46036:SF5">
    <property type="entry name" value="LACTOYLGLUTATHIONE LYASE"/>
    <property type="match status" value="1"/>
</dbReference>
<dbReference type="Proteomes" id="UP001231189">
    <property type="component" value="Unassembled WGS sequence"/>
</dbReference>
<comment type="caution">
    <text evidence="2">The sequence shown here is derived from an EMBL/GenBank/DDBJ whole genome shotgun (WGS) entry which is preliminary data.</text>
</comment>
<dbReference type="GO" id="GO:0019243">
    <property type="term" value="P:methylglyoxal catabolic process to D-lactate via S-lactoyl-glutathione"/>
    <property type="evidence" value="ECO:0007669"/>
    <property type="project" value="TreeGrafter"/>
</dbReference>
<dbReference type="GO" id="GO:0005737">
    <property type="term" value="C:cytoplasm"/>
    <property type="evidence" value="ECO:0007669"/>
    <property type="project" value="TreeGrafter"/>
</dbReference>
<dbReference type="Gene3D" id="3.10.180.10">
    <property type="entry name" value="2,3-Dihydroxybiphenyl 1,2-Dioxygenase, domain 1"/>
    <property type="match status" value="1"/>
</dbReference>
<organism evidence="2 3">
    <name type="scientific">Lolium multiflorum</name>
    <name type="common">Italian ryegrass</name>
    <name type="synonym">Lolium perenne subsp. multiflorum</name>
    <dbReference type="NCBI Taxonomy" id="4521"/>
    <lineage>
        <taxon>Eukaryota</taxon>
        <taxon>Viridiplantae</taxon>
        <taxon>Streptophyta</taxon>
        <taxon>Embryophyta</taxon>
        <taxon>Tracheophyta</taxon>
        <taxon>Spermatophyta</taxon>
        <taxon>Magnoliopsida</taxon>
        <taxon>Liliopsida</taxon>
        <taxon>Poales</taxon>
        <taxon>Poaceae</taxon>
        <taxon>BOP clade</taxon>
        <taxon>Pooideae</taxon>
        <taxon>Poodae</taxon>
        <taxon>Poeae</taxon>
        <taxon>Poeae Chloroplast Group 2 (Poeae type)</taxon>
        <taxon>Loliodinae</taxon>
        <taxon>Loliinae</taxon>
        <taxon>Lolium</taxon>
    </lineage>
</organism>
<reference evidence="2" key="1">
    <citation type="submission" date="2023-07" db="EMBL/GenBank/DDBJ databases">
        <title>A chromosome-level genome assembly of Lolium multiflorum.</title>
        <authorList>
            <person name="Chen Y."/>
            <person name="Copetti D."/>
            <person name="Kolliker R."/>
            <person name="Studer B."/>
        </authorList>
    </citation>
    <scope>NUCLEOTIDE SEQUENCE</scope>
    <source>
        <strain evidence="2">02402/16</strain>
        <tissue evidence="2">Leaf</tissue>
    </source>
</reference>
<dbReference type="GO" id="GO:0004462">
    <property type="term" value="F:lactoylglutathione lyase activity"/>
    <property type="evidence" value="ECO:0007669"/>
    <property type="project" value="TreeGrafter"/>
</dbReference>
<evidence type="ECO:0000313" key="2">
    <source>
        <dbReference type="EMBL" id="KAK1613737.1"/>
    </source>
</evidence>
<accession>A0AAD8R4Q4</accession>
<evidence type="ECO:0000259" key="1">
    <source>
        <dbReference type="PROSITE" id="PS51819"/>
    </source>
</evidence>